<organism evidence="1 2">
    <name type="scientific">Paraburkholderia unamae</name>
    <dbReference type="NCBI Taxonomy" id="219649"/>
    <lineage>
        <taxon>Bacteria</taxon>
        <taxon>Pseudomonadati</taxon>
        <taxon>Pseudomonadota</taxon>
        <taxon>Betaproteobacteria</taxon>
        <taxon>Burkholderiales</taxon>
        <taxon>Burkholderiaceae</taxon>
        <taxon>Paraburkholderia</taxon>
    </lineage>
</organism>
<proteinExistence type="predicted"/>
<evidence type="ECO:0000313" key="1">
    <source>
        <dbReference type="EMBL" id="MEM5403795.1"/>
    </source>
</evidence>
<keyword evidence="2" id="KW-1185">Reference proteome</keyword>
<dbReference type="Proteomes" id="UP001392318">
    <property type="component" value="Unassembled WGS sequence"/>
</dbReference>
<protein>
    <submittedName>
        <fullName evidence="1">Uncharacterized protein</fullName>
    </submittedName>
</protein>
<evidence type="ECO:0000313" key="2">
    <source>
        <dbReference type="Proteomes" id="UP001392318"/>
    </source>
</evidence>
<accession>A0ACC6RPY5</accession>
<name>A0ACC6RPY5_9BURK</name>
<dbReference type="EMBL" id="JAYMRU010000024">
    <property type="protein sequence ID" value="MEM5403795.1"/>
    <property type="molecule type" value="Genomic_DNA"/>
</dbReference>
<comment type="caution">
    <text evidence="1">The sequence shown here is derived from an EMBL/GenBank/DDBJ whole genome shotgun (WGS) entry which is preliminary data.</text>
</comment>
<sequence>MTRIEFTILGEPASKANSREIVARTTRDKETGELKTRPMSIKSDKARDYEAACIKQIPPKARRRLEGPVRVAIRIWYATERPDLDESVILDCLQDRHAWVKHGTGQRKVLVHRGCYRNDRQVRQKVVLHGIDRHNPRAHVIIEPLQAQQMEFALDESFDPFALIYS</sequence>
<gene>
    <name evidence="1" type="ORF">VSR83_27800</name>
</gene>
<reference evidence="1" key="1">
    <citation type="submission" date="2024-01" db="EMBL/GenBank/DDBJ databases">
        <title>The diversity of rhizobia nodulating Mimosa spp. in eleven states of Brazil covering several biomes is determined by host plant, location, and edaphic factors.</title>
        <authorList>
            <person name="Rouws L."/>
            <person name="Barauna A."/>
            <person name="Beukes C."/>
            <person name="De Faria S.M."/>
            <person name="Gross E."/>
            <person name="Dos Reis Junior F.B."/>
            <person name="Simon M."/>
            <person name="Maluk M."/>
            <person name="Odee D.W."/>
            <person name="Kenicer G."/>
            <person name="Young J.P.W."/>
            <person name="Reis V.M."/>
            <person name="Zilli J."/>
            <person name="James E.K."/>
        </authorList>
    </citation>
    <scope>NUCLEOTIDE SEQUENCE</scope>
    <source>
        <strain evidence="1">JPY452</strain>
    </source>
</reference>